<keyword evidence="10" id="KW-1185">Reference proteome</keyword>
<feature type="transmembrane region" description="Helical" evidence="8">
    <location>
        <begin position="321"/>
        <end position="348"/>
    </location>
</feature>
<dbReference type="GO" id="GO:0008324">
    <property type="term" value="F:monoatomic cation transmembrane transporter activity"/>
    <property type="evidence" value="ECO:0007669"/>
    <property type="project" value="InterPro"/>
</dbReference>
<dbReference type="OrthoDB" id="9810952at2"/>
<dbReference type="GO" id="GO:0030001">
    <property type="term" value="P:metal ion transport"/>
    <property type="evidence" value="ECO:0007669"/>
    <property type="project" value="UniProtKB-ARBA"/>
</dbReference>
<feature type="transmembrane region" description="Helical" evidence="8">
    <location>
        <begin position="139"/>
        <end position="160"/>
    </location>
</feature>
<evidence type="ECO:0000256" key="8">
    <source>
        <dbReference type="SAM" id="Phobius"/>
    </source>
</evidence>
<comment type="caution">
    <text evidence="9">The sequence shown here is derived from an EMBL/GenBank/DDBJ whole genome shotgun (WGS) entry which is preliminary data.</text>
</comment>
<organism evidence="9 10">
    <name type="scientific">Myceligenerans xiligouense</name>
    <dbReference type="NCBI Taxonomy" id="253184"/>
    <lineage>
        <taxon>Bacteria</taxon>
        <taxon>Bacillati</taxon>
        <taxon>Actinomycetota</taxon>
        <taxon>Actinomycetes</taxon>
        <taxon>Micrococcales</taxon>
        <taxon>Promicromonosporaceae</taxon>
        <taxon>Myceligenerans</taxon>
    </lineage>
</organism>
<dbReference type="Proteomes" id="UP000280501">
    <property type="component" value="Unassembled WGS sequence"/>
</dbReference>
<keyword evidence="3" id="KW-1003">Cell membrane</keyword>
<evidence type="ECO:0000313" key="9">
    <source>
        <dbReference type="EMBL" id="RPF22994.1"/>
    </source>
</evidence>
<evidence type="ECO:0000256" key="4">
    <source>
        <dbReference type="ARBA" id="ARBA00022692"/>
    </source>
</evidence>
<name>A0A3N4YUE9_9MICO</name>
<feature type="transmembrane region" description="Helical" evidence="8">
    <location>
        <begin position="203"/>
        <end position="227"/>
    </location>
</feature>
<accession>A0A3N4YUE9</accession>
<protein>
    <submittedName>
        <fullName evidence="9">Trk-type K+ transport system membrane component</fullName>
    </submittedName>
</protein>
<feature type="transmembrane region" description="Helical" evidence="8">
    <location>
        <begin position="369"/>
        <end position="394"/>
    </location>
</feature>
<keyword evidence="4 8" id="KW-0812">Transmembrane</keyword>
<feature type="transmembrane region" description="Helical" evidence="8">
    <location>
        <begin position="248"/>
        <end position="271"/>
    </location>
</feature>
<reference evidence="9 10" key="1">
    <citation type="submission" date="2018-11" db="EMBL/GenBank/DDBJ databases">
        <title>Sequencing the genomes of 1000 actinobacteria strains.</title>
        <authorList>
            <person name="Klenk H.-P."/>
        </authorList>
    </citation>
    <scope>NUCLEOTIDE SEQUENCE [LARGE SCALE GENOMIC DNA]</scope>
    <source>
        <strain evidence="9 10">DSM 15700</strain>
    </source>
</reference>
<evidence type="ECO:0000313" key="10">
    <source>
        <dbReference type="Proteomes" id="UP000280501"/>
    </source>
</evidence>
<keyword evidence="6" id="KW-0406">Ion transport</keyword>
<evidence type="ECO:0000256" key="1">
    <source>
        <dbReference type="ARBA" id="ARBA00004651"/>
    </source>
</evidence>
<evidence type="ECO:0000256" key="3">
    <source>
        <dbReference type="ARBA" id="ARBA00022475"/>
    </source>
</evidence>
<evidence type="ECO:0000256" key="6">
    <source>
        <dbReference type="ARBA" id="ARBA00023065"/>
    </source>
</evidence>
<feature type="transmembrane region" description="Helical" evidence="8">
    <location>
        <begin position="429"/>
        <end position="451"/>
    </location>
</feature>
<dbReference type="AlphaFoldDB" id="A0A3N4YUE9"/>
<dbReference type="PANTHER" id="PTHR32024">
    <property type="entry name" value="TRK SYSTEM POTASSIUM UPTAKE PROTEIN TRKG-RELATED"/>
    <property type="match status" value="1"/>
</dbReference>
<dbReference type="GO" id="GO:0005886">
    <property type="term" value="C:plasma membrane"/>
    <property type="evidence" value="ECO:0007669"/>
    <property type="project" value="UniProtKB-SubCell"/>
</dbReference>
<dbReference type="Pfam" id="PF02386">
    <property type="entry name" value="TrkH"/>
    <property type="match status" value="1"/>
</dbReference>
<evidence type="ECO:0000256" key="5">
    <source>
        <dbReference type="ARBA" id="ARBA00022989"/>
    </source>
</evidence>
<keyword evidence="7 8" id="KW-0472">Membrane</keyword>
<feature type="transmembrane region" description="Helical" evidence="8">
    <location>
        <begin position="27"/>
        <end position="48"/>
    </location>
</feature>
<proteinExistence type="predicted"/>
<feature type="transmembrane region" description="Helical" evidence="8">
    <location>
        <begin position="172"/>
        <end position="191"/>
    </location>
</feature>
<dbReference type="RefSeq" id="WP_123815838.1">
    <property type="nucleotide sequence ID" value="NZ_RKQZ01000001.1"/>
</dbReference>
<dbReference type="PANTHER" id="PTHR32024:SF1">
    <property type="entry name" value="KTR SYSTEM POTASSIUM UPTAKE PROTEIN B"/>
    <property type="match status" value="1"/>
</dbReference>
<gene>
    <name evidence="9" type="ORF">EDD34_3673</name>
</gene>
<evidence type="ECO:0000256" key="2">
    <source>
        <dbReference type="ARBA" id="ARBA00022448"/>
    </source>
</evidence>
<dbReference type="InterPro" id="IPR003445">
    <property type="entry name" value="Cat_transpt"/>
</dbReference>
<comment type="subcellular location">
    <subcellularLocation>
        <location evidence="1">Cell membrane</location>
        <topology evidence="1">Multi-pass membrane protein</topology>
    </subcellularLocation>
</comment>
<feature type="transmembrane region" description="Helical" evidence="8">
    <location>
        <begin position="88"/>
        <end position="112"/>
    </location>
</feature>
<evidence type="ECO:0000256" key="7">
    <source>
        <dbReference type="ARBA" id="ARBA00023136"/>
    </source>
</evidence>
<keyword evidence="5 8" id="KW-1133">Transmembrane helix</keyword>
<dbReference type="EMBL" id="RKQZ01000001">
    <property type="protein sequence ID" value="RPF22994.1"/>
    <property type="molecule type" value="Genomic_DNA"/>
</dbReference>
<feature type="transmembrane region" description="Helical" evidence="8">
    <location>
        <begin position="54"/>
        <end position="76"/>
    </location>
</feature>
<keyword evidence="2" id="KW-0813">Transport</keyword>
<sequence>MRLRLRARAFALRELVDEVARHSPARLAIVVFAAVIAVFTALLLAPWATASGTSAPFVDALFTAVSAVCITGLVVQDTATYWSLYGQIVILTGIKVGGLGIMTIASIIGMVVSRRIGLTQRLLTASETKTSKLGEVGSLVRTIIVTATTLELAIALLLFPRFVVIEQNVGSAAWHALFYGISAFNNAGFIPTEEGLLPHVGDWGLVLPVALGVFLGSLGFPVILNLYRALREARGRGLGRRWSLRLTLHSKLTLTTSLGLLVIGSVVIGMLEWRNPHTLGPLDWPGKILAALFAGVMPRSGGFNTVDVGAMEQSTWLVTDALMFVGGGSASTAGGIKVTTLAVILLAIVAEARGDRDIDAYGRRIPSDILRLALGVTFFGATVVLLSSVTLLHITDHTLSRVLFESLSAYATVGLSTGITAGLPDAAKYLLSALMFVGRTGGITFAAALALRDRRRIVRFPEERPIIG</sequence>